<evidence type="ECO:0000313" key="1">
    <source>
        <dbReference type="EMBL" id="MEQ2216953.1"/>
    </source>
</evidence>
<dbReference type="Proteomes" id="UP001434883">
    <property type="component" value="Unassembled WGS sequence"/>
</dbReference>
<sequence>MCSYPKAEACPMLSLTGQSSQTHSSKPTTYKKNIKVSNQSPDPVIPKEVVCSWLCLCCFCLSLQGVIGRCTSSGVEPNQEGFLRTRNREASDCYLCHLTGVCSSPIIHDPTVTRVSVPAFYRFDSSGDHVSDSMPFFMFCSDELLGTPSCRSGRESPFLYCLQPHD</sequence>
<name>A0ABV0SBF7_9TELE</name>
<reference evidence="1 2" key="1">
    <citation type="submission" date="2021-06" db="EMBL/GenBank/DDBJ databases">
        <authorList>
            <person name="Palmer J.M."/>
        </authorList>
    </citation>
    <scope>NUCLEOTIDE SEQUENCE [LARGE SCALE GENOMIC DNA]</scope>
    <source>
        <strain evidence="1 2">XC_2019</strain>
        <tissue evidence="1">Muscle</tissue>
    </source>
</reference>
<comment type="caution">
    <text evidence="1">The sequence shown here is derived from an EMBL/GenBank/DDBJ whole genome shotgun (WGS) entry which is preliminary data.</text>
</comment>
<protein>
    <submittedName>
        <fullName evidence="1">Uncharacterized protein</fullName>
    </submittedName>
</protein>
<evidence type="ECO:0000313" key="2">
    <source>
        <dbReference type="Proteomes" id="UP001434883"/>
    </source>
</evidence>
<dbReference type="EMBL" id="JAHRIN010073966">
    <property type="protein sequence ID" value="MEQ2216953.1"/>
    <property type="molecule type" value="Genomic_DNA"/>
</dbReference>
<organism evidence="1 2">
    <name type="scientific">Xenoophorus captivus</name>
    <dbReference type="NCBI Taxonomy" id="1517983"/>
    <lineage>
        <taxon>Eukaryota</taxon>
        <taxon>Metazoa</taxon>
        <taxon>Chordata</taxon>
        <taxon>Craniata</taxon>
        <taxon>Vertebrata</taxon>
        <taxon>Euteleostomi</taxon>
        <taxon>Actinopterygii</taxon>
        <taxon>Neopterygii</taxon>
        <taxon>Teleostei</taxon>
        <taxon>Neoteleostei</taxon>
        <taxon>Acanthomorphata</taxon>
        <taxon>Ovalentaria</taxon>
        <taxon>Atherinomorphae</taxon>
        <taxon>Cyprinodontiformes</taxon>
        <taxon>Goodeidae</taxon>
        <taxon>Xenoophorus</taxon>
    </lineage>
</organism>
<accession>A0ABV0SBF7</accession>
<proteinExistence type="predicted"/>
<keyword evidence="2" id="KW-1185">Reference proteome</keyword>
<gene>
    <name evidence="1" type="ORF">XENOCAPTIV_026748</name>
</gene>